<reference evidence="7" key="1">
    <citation type="journal article" date="2014" name="Genome Announc.">
        <title>Genome sequence and annotation of Acremonium chrysogenum, producer of the beta-lactam antibiotic cephalosporin C.</title>
        <authorList>
            <person name="Terfehr D."/>
            <person name="Dahlmann T.A."/>
            <person name="Specht T."/>
            <person name="Zadra I."/>
            <person name="Kuernsteiner H."/>
            <person name="Kueck U."/>
        </authorList>
    </citation>
    <scope>NUCLEOTIDE SEQUENCE [LARGE SCALE GENOMIC DNA]</scope>
    <source>
        <strain evidence="7">ATCC 11550 / CBS 779.69 / DSM 880 / IAM 14645 / JCM 23072 / IMI 49137</strain>
    </source>
</reference>
<dbReference type="STRING" id="857340.A0A086T4Y4"/>
<evidence type="ECO:0000313" key="6">
    <source>
        <dbReference type="EMBL" id="KFH44416.1"/>
    </source>
</evidence>
<evidence type="ECO:0000313" key="7">
    <source>
        <dbReference type="Proteomes" id="UP000029964"/>
    </source>
</evidence>
<dbReference type="GO" id="GO:0050661">
    <property type="term" value="F:NADP binding"/>
    <property type="evidence" value="ECO:0007669"/>
    <property type="project" value="InterPro"/>
</dbReference>
<comment type="cofactor">
    <cofactor evidence="1">
        <name>FAD</name>
        <dbReference type="ChEBI" id="CHEBI:57692"/>
    </cofactor>
</comment>
<evidence type="ECO:0000256" key="5">
    <source>
        <dbReference type="ARBA" id="ARBA00023033"/>
    </source>
</evidence>
<sequence length="497" mass="54998">MGSIPADEPTVEEDHDILVIGAGLSGINTTHVLRAQMPHRSVAILEKRPVLGGTWNLFRYPGVRSDSYMTAFGLSWYPWPKRHKVAPAAEILEYLGEAADKDGITPLIRFSHEVKAFEWKSDEQKWRLDVDADGVRKTFVANFIICAMGYYADDKALEAAIPGIDDFGGQVVHTQWWPDDLDYPNKRIVLIGSGATAVTLLPELVKEASHVTMLQRSPSYVVASGRQTLVDQLADSLLPKTWASVVTRWYATAIELVLSELVLAFPNVFRKLLMKGARAALPKRVDADVHFNPRYYPMEQRLCLTPSGEFFKALHEDNCEIVTDTIETVTKDGVQLTSGMKLDAGIIVTATGLYFQLFGGLKPVVDGEVLEIGSHYAWRGMLVDGLPNMAFIMGNATSSWTPGANLMAHLAVKLLKNMERKGAATVVPKIERRDGMPAHLSVDAKSNYFVQAADRMPKATGESPWYGRKNLAWDVWALLFGSMEDGLVYSGVKSKDI</sequence>
<dbReference type="PANTHER" id="PTHR43872">
    <property type="entry name" value="MONOOXYGENASE, PUTATIVE (AFU_ORTHOLOGUE AFUA_8G02570)-RELATED"/>
    <property type="match status" value="1"/>
</dbReference>
<protein>
    <submittedName>
        <fullName evidence="6">FAD-containing monooxygenase-like protein</fullName>
    </submittedName>
</protein>
<dbReference type="Gene3D" id="3.50.50.60">
    <property type="entry name" value="FAD/NAD(P)-binding domain"/>
    <property type="match status" value="2"/>
</dbReference>
<dbReference type="EMBL" id="JPKY01000048">
    <property type="protein sequence ID" value="KFH44416.1"/>
    <property type="molecule type" value="Genomic_DNA"/>
</dbReference>
<dbReference type="PANTHER" id="PTHR43872:SF1">
    <property type="entry name" value="MONOOXYGENASE, PUTATIVE (AFU_ORTHOLOGUE AFUA_8G02570)-RELATED"/>
    <property type="match status" value="1"/>
</dbReference>
<dbReference type="InterPro" id="IPR020946">
    <property type="entry name" value="Flavin_mOase-like"/>
</dbReference>
<keyword evidence="3" id="KW-0274">FAD</keyword>
<keyword evidence="7" id="KW-1185">Reference proteome</keyword>
<gene>
    <name evidence="6" type="ORF">ACRE_047440</name>
</gene>
<keyword evidence="5 6" id="KW-0503">Monooxygenase</keyword>
<dbReference type="InterPro" id="IPR051820">
    <property type="entry name" value="FAD-binding_MO"/>
</dbReference>
<dbReference type="GO" id="GO:0050660">
    <property type="term" value="F:flavin adenine dinucleotide binding"/>
    <property type="evidence" value="ECO:0007669"/>
    <property type="project" value="InterPro"/>
</dbReference>
<evidence type="ECO:0000256" key="4">
    <source>
        <dbReference type="ARBA" id="ARBA00023002"/>
    </source>
</evidence>
<evidence type="ECO:0000256" key="2">
    <source>
        <dbReference type="ARBA" id="ARBA00022630"/>
    </source>
</evidence>
<organism evidence="6 7">
    <name type="scientific">Hapsidospora chrysogenum (strain ATCC 11550 / CBS 779.69 / DSM 880 / IAM 14645 / JCM 23072 / IMI 49137)</name>
    <name type="common">Acremonium chrysogenum</name>
    <dbReference type="NCBI Taxonomy" id="857340"/>
    <lineage>
        <taxon>Eukaryota</taxon>
        <taxon>Fungi</taxon>
        <taxon>Dikarya</taxon>
        <taxon>Ascomycota</taxon>
        <taxon>Pezizomycotina</taxon>
        <taxon>Sordariomycetes</taxon>
        <taxon>Hypocreomycetidae</taxon>
        <taxon>Hypocreales</taxon>
        <taxon>Bionectriaceae</taxon>
        <taxon>Hapsidospora</taxon>
    </lineage>
</organism>
<evidence type="ECO:0000256" key="3">
    <source>
        <dbReference type="ARBA" id="ARBA00022827"/>
    </source>
</evidence>
<dbReference type="SUPFAM" id="SSF51905">
    <property type="entry name" value="FAD/NAD(P)-binding domain"/>
    <property type="match status" value="2"/>
</dbReference>
<dbReference type="AlphaFoldDB" id="A0A086T4Y4"/>
<keyword evidence="4" id="KW-0560">Oxidoreductase</keyword>
<name>A0A086T4Y4_HAPC1</name>
<dbReference type="Pfam" id="PF00743">
    <property type="entry name" value="FMO-like"/>
    <property type="match status" value="1"/>
</dbReference>
<dbReference type="OrthoDB" id="66881at2759"/>
<proteinExistence type="predicted"/>
<evidence type="ECO:0000256" key="1">
    <source>
        <dbReference type="ARBA" id="ARBA00001974"/>
    </source>
</evidence>
<dbReference type="HOGENOM" id="CLU_032067_2_0_1"/>
<dbReference type="Proteomes" id="UP000029964">
    <property type="component" value="Unassembled WGS sequence"/>
</dbReference>
<dbReference type="GO" id="GO:0004499">
    <property type="term" value="F:N,N-dimethylaniline monooxygenase activity"/>
    <property type="evidence" value="ECO:0007669"/>
    <property type="project" value="InterPro"/>
</dbReference>
<accession>A0A086T4Y4</accession>
<keyword evidence="2" id="KW-0285">Flavoprotein</keyword>
<dbReference type="InterPro" id="IPR036188">
    <property type="entry name" value="FAD/NAD-bd_sf"/>
</dbReference>
<comment type="caution">
    <text evidence="6">The sequence shown here is derived from an EMBL/GenBank/DDBJ whole genome shotgun (WGS) entry which is preliminary data.</text>
</comment>